<dbReference type="InterPro" id="IPR040497">
    <property type="entry name" value="Glyco_transf_24"/>
</dbReference>
<dbReference type="InterPro" id="IPR009448">
    <property type="entry name" value="UDP-g_GGtrans"/>
</dbReference>
<dbReference type="Pfam" id="PF18403">
    <property type="entry name" value="Thioredoxin_15"/>
    <property type="match status" value="1"/>
</dbReference>
<dbReference type="InterPro" id="IPR029044">
    <property type="entry name" value="Nucleotide-diphossugar_trans"/>
</dbReference>
<evidence type="ECO:0000256" key="5">
    <source>
        <dbReference type="ARBA" id="ARBA00022679"/>
    </source>
</evidence>
<dbReference type="Pfam" id="PF18401">
    <property type="entry name" value="Thioredoxin_13"/>
    <property type="match status" value="1"/>
</dbReference>
<dbReference type="GO" id="GO:0036503">
    <property type="term" value="P:ERAD pathway"/>
    <property type="evidence" value="ECO:0007669"/>
    <property type="project" value="TreeGrafter"/>
</dbReference>
<dbReference type="OrthoDB" id="27683at2759"/>
<keyword evidence="6 10" id="KW-0732">Signal</keyword>
<accession>A0A164XTE8</accession>
<dbReference type="SUPFAM" id="SSF53448">
    <property type="entry name" value="Nucleotide-diphospho-sugar transferases"/>
    <property type="match status" value="1"/>
</dbReference>
<keyword evidence="8" id="KW-0325">Glycoprotein</keyword>
<keyword evidence="17" id="KW-1185">Reference proteome</keyword>
<feature type="domain" description="UGGT thioredoxin-like" evidence="13">
    <location>
        <begin position="449"/>
        <end position="713"/>
    </location>
</feature>
<dbReference type="GO" id="GO:0005788">
    <property type="term" value="C:endoplasmic reticulum lumen"/>
    <property type="evidence" value="ECO:0007669"/>
    <property type="project" value="UniProtKB-SubCell"/>
</dbReference>
<evidence type="ECO:0000256" key="1">
    <source>
        <dbReference type="ARBA" id="ARBA00001913"/>
    </source>
</evidence>
<dbReference type="InterPro" id="IPR040525">
    <property type="entry name" value="UGGT_TRXL_4"/>
</dbReference>
<dbReference type="GO" id="GO:0018279">
    <property type="term" value="P:protein N-linked glycosylation via asparagine"/>
    <property type="evidence" value="ECO:0007669"/>
    <property type="project" value="TreeGrafter"/>
</dbReference>
<feature type="domain" description="UGGT thioredoxin-like" evidence="12">
    <location>
        <begin position="315"/>
        <end position="440"/>
    </location>
</feature>
<comment type="cofactor">
    <cofactor evidence="1">
        <name>Ca(2+)</name>
        <dbReference type="ChEBI" id="CHEBI:29108"/>
    </cofactor>
</comment>
<dbReference type="Gene3D" id="3.90.550.10">
    <property type="entry name" value="Spore Coat Polysaccharide Biosynthesis Protein SpsA, Chain A"/>
    <property type="match status" value="1"/>
</dbReference>
<feature type="domain" description="Glucosyltransferase 24 catalytic" evidence="15">
    <location>
        <begin position="1282"/>
        <end position="1547"/>
    </location>
</feature>
<name>A0A164XTE8_9AGAM</name>
<evidence type="ECO:0000256" key="9">
    <source>
        <dbReference type="SAM" id="MobiDB-lite"/>
    </source>
</evidence>
<evidence type="ECO:0000256" key="8">
    <source>
        <dbReference type="ARBA" id="ARBA00023180"/>
    </source>
</evidence>
<feature type="compositionally biased region" description="Basic and acidic residues" evidence="9">
    <location>
        <begin position="1589"/>
        <end position="1608"/>
    </location>
</feature>
<evidence type="ECO:0000259" key="13">
    <source>
        <dbReference type="Pfam" id="PF18402"/>
    </source>
</evidence>
<feature type="domain" description="UGGT thioredoxin-like" evidence="11">
    <location>
        <begin position="39"/>
        <end position="250"/>
    </location>
</feature>
<feature type="domain" description="UDP-glucose:glycoprotein glucosyltransferase thioredoxin-like" evidence="14">
    <location>
        <begin position="745"/>
        <end position="955"/>
    </location>
</feature>
<dbReference type="InterPro" id="IPR040693">
    <property type="entry name" value="UGGT_TRXL_1"/>
</dbReference>
<keyword evidence="7" id="KW-0256">Endoplasmic reticulum</keyword>
<sequence length="1608" mass="178910">MRSPKGSILYGLSAFFCLGTRCLAQSSPIKIQLRATWPAPPLLLDILETVSLEQPESYFRLLDVLTSPEHGLPFLASSNEGLYQAALQLAEDHGFFSAAGARGIAERALALHVSSPLIEAFFSHYIDQTALPIPEGFSAEDCESWVDWYGRRVCDVEALKHLAGVEAIGSSSTTRSDASAANIVKLLPFDHVNPPEPGKSSTPHRRAILYASLTSTNFRPLHEYLYTLSSDPASHVQYIVRYVPVKSSQSAPLYLTGYGTSLDLKKTEYLAQDDRRTWKQDATGDSQDAVEEEEVDQIEELLLQYPILEGLNLTAPIEPDETPQLGLQAMQFILNTSKPLLTLQSLSQKFPKYTTSLARRVNISDPMADEYMSNAAKAPPGLNIIWLNGVALQETDVDPFNLLRVLRKERHVVESLSALGIPPHEAIDVLTHPSLSVAQGSSGILDGLFDASDRPEGGDVIIWWNNLETDTRYSKWTPSLSGILRPLYPGQFHQVARNIYNSILVLDLSKKDNLEFIGGPISNIIARGFPYRFGVVPSVETEAGVKAARFFYYLIDTYGRQRTMEVIKKLVTLEDDQPSINFVAARALYDEIVDTHVPEFDTTPLSFDVILSGADDPRKEGTSVQERIKRAGAYSERLGTVETPDLSGHAFVNGKYMPFDGQFIQNMQIETQGHLQHFQEGLFSGRLKDSELTDISVYFYDLPTTPTRRNKYIYPADNDALRIVNLLDTLPQVGLSTYFDFVYPEGENAVSSTLWVIGDMDSTVGVDLLIEALTALSSEATFRLSVIHIPAPLSDTNSESSTRISALIHRLQKEKILSKISPVTLSKAIQALRDTADHSAPHAQQVLSNISPFFGAISTDSHSDESYWEVVEKNILLSNIIDFPEGQNGLLLNGRIVGPIERGGFASADFDALLNYETHKRITPAVEAVKNLTIAADLDRSAYAELATSISSLLAAIHVPDPAAEGILNTPRRVRSRPFLNLDGNLTSFSVGQAENSFYEIVLLLDPLSETGQKWSSILTWLAGIESVFLKVYMNPSQNAEIPIKRFYRYNLPSGIVFNDEGAEEASAISFKNLNPTPIYTLGMDAPISWLVRPIESVHDLDNIHLDALSPAERAAGVQALFQLNYLVIEGHARDLVSRELPSGLQLQLTGKDGGSIADTLVVANLGYFQLKAPRPGVFGLEIREGRSREVYEMESSGNRGFHSPTVNVSGNEIYLTSFEGLTLSPRFTKRPGMEAESALSQTSSTEHKTALSETLGKITSFFKSSTPETADVAVVKPQADINIFTVASGHLYERLASIMILTVMKNTNSTVKFWFIENFLSPSFLQFIPLYAEQYGFEYELVTYKWPSWLRPQKEKQRIIWAYKILFLDVLFPMDLKKVIFVDSDQIIRTDLQELVDLDLHGAPYGFTPMGDDNTDMEGFRFWKTGYWKEFLAGLPYHISALYVVDLVRFRQLAAGDRLRAHYQALSADPNSLSNLDQDLPNNMQREIPIYSLHEDWLWCETWCSMDRFDRAKSIDLCFNPLTKESKLTRAKKTPGWLEYDAEIAQFTRSLVEKGQLKGDAVTADTEALARVGNNAAKGAAEEDGVEDKEGKGKEEGDVQKPEHDEL</sequence>
<comment type="pathway">
    <text evidence="3">Protein modification; protein glycosylation.</text>
</comment>
<dbReference type="PANTHER" id="PTHR11226:SF0">
    <property type="entry name" value="UDP-GLUCOSE:GLYCOPROTEIN GLUCOSYLTRANSFERASE"/>
    <property type="match status" value="1"/>
</dbReference>
<comment type="similarity">
    <text evidence="4">Belongs to the glycosyltransferase 8 family.</text>
</comment>
<evidence type="ECO:0000256" key="7">
    <source>
        <dbReference type="ARBA" id="ARBA00022824"/>
    </source>
</evidence>
<proteinExistence type="inferred from homology"/>
<dbReference type="InterPro" id="IPR040694">
    <property type="entry name" value="UGGT_TRXL_2"/>
</dbReference>
<evidence type="ECO:0000313" key="17">
    <source>
        <dbReference type="Proteomes" id="UP000076722"/>
    </source>
</evidence>
<dbReference type="EMBL" id="KV419399">
    <property type="protein sequence ID" value="KZS96276.1"/>
    <property type="molecule type" value="Genomic_DNA"/>
</dbReference>
<dbReference type="UniPathway" id="UPA00378"/>
<dbReference type="STRING" id="1314777.A0A164XTE8"/>
<evidence type="ECO:0000259" key="11">
    <source>
        <dbReference type="Pfam" id="PF18400"/>
    </source>
</evidence>
<feature type="chain" id="PRO_5007854408" evidence="10">
    <location>
        <begin position="25"/>
        <end position="1608"/>
    </location>
</feature>
<evidence type="ECO:0000259" key="14">
    <source>
        <dbReference type="Pfam" id="PF18403"/>
    </source>
</evidence>
<dbReference type="GO" id="GO:0003980">
    <property type="term" value="F:UDP-glucose:glycoprotein glucosyltransferase activity"/>
    <property type="evidence" value="ECO:0007669"/>
    <property type="project" value="InterPro"/>
</dbReference>
<dbReference type="Pfam" id="PF18404">
    <property type="entry name" value="Glyco_transf_24"/>
    <property type="match status" value="1"/>
</dbReference>
<dbReference type="Pfam" id="PF06427">
    <property type="entry name" value="UDP-g_GGTase"/>
    <property type="match status" value="1"/>
</dbReference>
<evidence type="ECO:0000256" key="6">
    <source>
        <dbReference type="ARBA" id="ARBA00022729"/>
    </source>
</evidence>
<keyword evidence="5 16" id="KW-0808">Transferase</keyword>
<organism evidence="16 17">
    <name type="scientific">Sistotremastrum niveocremeum HHB9708</name>
    <dbReference type="NCBI Taxonomy" id="1314777"/>
    <lineage>
        <taxon>Eukaryota</taxon>
        <taxon>Fungi</taxon>
        <taxon>Dikarya</taxon>
        <taxon>Basidiomycota</taxon>
        <taxon>Agaricomycotina</taxon>
        <taxon>Agaricomycetes</taxon>
        <taxon>Sistotremastrales</taxon>
        <taxon>Sistotremastraceae</taxon>
        <taxon>Sertulicium</taxon>
        <taxon>Sertulicium niveocremeum</taxon>
    </lineage>
</organism>
<evidence type="ECO:0000313" key="16">
    <source>
        <dbReference type="EMBL" id="KZS96276.1"/>
    </source>
</evidence>
<comment type="subcellular location">
    <subcellularLocation>
        <location evidence="2">Endoplasmic reticulum lumen</location>
    </subcellularLocation>
</comment>
<dbReference type="InterPro" id="IPR040692">
    <property type="entry name" value="UGGT_TRXL_3"/>
</dbReference>
<evidence type="ECO:0000256" key="4">
    <source>
        <dbReference type="ARBA" id="ARBA00006351"/>
    </source>
</evidence>
<evidence type="ECO:0000259" key="12">
    <source>
        <dbReference type="Pfam" id="PF18401"/>
    </source>
</evidence>
<protein>
    <submittedName>
        <fullName evidence="16">Glycosyltransferase family 24 protein</fullName>
    </submittedName>
</protein>
<feature type="signal peptide" evidence="10">
    <location>
        <begin position="1"/>
        <end position="24"/>
    </location>
</feature>
<gene>
    <name evidence="16" type="ORF">SISNIDRAFT_424774</name>
</gene>
<evidence type="ECO:0000256" key="2">
    <source>
        <dbReference type="ARBA" id="ARBA00004319"/>
    </source>
</evidence>
<dbReference type="Proteomes" id="UP000076722">
    <property type="component" value="Unassembled WGS sequence"/>
</dbReference>
<dbReference type="GO" id="GO:0051082">
    <property type="term" value="F:unfolded protein binding"/>
    <property type="evidence" value="ECO:0007669"/>
    <property type="project" value="TreeGrafter"/>
</dbReference>
<dbReference type="Pfam" id="PF18400">
    <property type="entry name" value="Thioredoxin_12"/>
    <property type="match status" value="1"/>
</dbReference>
<evidence type="ECO:0000256" key="10">
    <source>
        <dbReference type="SAM" id="SignalP"/>
    </source>
</evidence>
<feature type="region of interest" description="Disordered" evidence="9">
    <location>
        <begin position="1574"/>
        <end position="1608"/>
    </location>
</feature>
<evidence type="ECO:0000259" key="15">
    <source>
        <dbReference type="Pfam" id="PF18404"/>
    </source>
</evidence>
<dbReference type="Pfam" id="PF18402">
    <property type="entry name" value="Thioredoxin_14"/>
    <property type="match status" value="1"/>
</dbReference>
<evidence type="ECO:0000256" key="3">
    <source>
        <dbReference type="ARBA" id="ARBA00004922"/>
    </source>
</evidence>
<dbReference type="PANTHER" id="PTHR11226">
    <property type="entry name" value="UDP-GLUCOSE GLYCOPROTEIN:GLUCOSYLTRANSFERASE"/>
    <property type="match status" value="1"/>
</dbReference>
<dbReference type="CDD" id="cd06432">
    <property type="entry name" value="GT8_HUGT1_C_like"/>
    <property type="match status" value="1"/>
</dbReference>
<reference evidence="16 17" key="1">
    <citation type="journal article" date="2016" name="Mol. Biol. Evol.">
        <title>Comparative Genomics of Early-Diverging Mushroom-Forming Fungi Provides Insights into the Origins of Lignocellulose Decay Capabilities.</title>
        <authorList>
            <person name="Nagy L.G."/>
            <person name="Riley R."/>
            <person name="Tritt A."/>
            <person name="Adam C."/>
            <person name="Daum C."/>
            <person name="Floudas D."/>
            <person name="Sun H."/>
            <person name="Yadav J.S."/>
            <person name="Pangilinan J."/>
            <person name="Larsson K.H."/>
            <person name="Matsuura K."/>
            <person name="Barry K."/>
            <person name="Labutti K."/>
            <person name="Kuo R."/>
            <person name="Ohm R.A."/>
            <person name="Bhattacharya S.S."/>
            <person name="Shirouzu T."/>
            <person name="Yoshinaga Y."/>
            <person name="Martin F.M."/>
            <person name="Grigoriev I.V."/>
            <person name="Hibbett D.S."/>
        </authorList>
    </citation>
    <scope>NUCLEOTIDE SEQUENCE [LARGE SCALE GENOMIC DNA]</scope>
    <source>
        <strain evidence="16 17">HHB9708</strain>
    </source>
</reference>